<dbReference type="EMBL" id="JAQOWY010000078">
    <property type="protein sequence ID" value="KAK1852292.1"/>
    <property type="molecule type" value="Genomic_DNA"/>
</dbReference>
<dbReference type="Gene3D" id="3.40.50.300">
    <property type="entry name" value="P-loop containing nucleotide triphosphate hydrolases"/>
    <property type="match status" value="1"/>
</dbReference>
<evidence type="ECO:0000256" key="6">
    <source>
        <dbReference type="ARBA" id="ARBA00023128"/>
    </source>
</evidence>
<keyword evidence="7" id="KW-0472">Membrane</keyword>
<dbReference type="InterPro" id="IPR052374">
    <property type="entry name" value="SERAC1"/>
</dbReference>
<name>A0AAD9ASF5_9PEZI</name>
<evidence type="ECO:0000256" key="1">
    <source>
        <dbReference type="ARBA" id="ARBA00004173"/>
    </source>
</evidence>
<accession>A0AAD9ASF5</accession>
<dbReference type="GO" id="GO:0005739">
    <property type="term" value="C:mitochondrion"/>
    <property type="evidence" value="ECO:0007669"/>
    <property type="project" value="UniProtKB-SubCell"/>
</dbReference>
<feature type="repeat" description="ANK" evidence="8">
    <location>
        <begin position="1688"/>
        <end position="1720"/>
    </location>
</feature>
<dbReference type="SUPFAM" id="SSF53474">
    <property type="entry name" value="alpha/beta-Hydrolases"/>
    <property type="match status" value="2"/>
</dbReference>
<sequence>MSVYRVIGLPTGLSKASTKEILDELFGTKTQTIVRSLSLYPHADYLVAIVAIVMFFPVPSPLLKGRSWKFDKVLSFEGRARRVRVEIDTTFLGFTPLNVVEDTHDSRIDCVVVSEFGSHSFESWKDGVGQFMWLVDDDTAFPPNVRVLLYGYHASLRGSESSQNLTDLGDQLAISVRSIRPLSHTPTQSKPRPIAFMAHGLGGLVVKGAIYSLAKKNDSNAQYICGFVFFGVPHQGLLVKPWLRLIKEQPSRQLLENLKPGSPYLKRLDQSFQDAMTFKGLKVVSVLEEMNTQDTQKNSSGAVGRTGDGELLVPMGSALGHWPKSVSLGQVAINRNHDSLPKFRGRFDEDYQTFKHCLQDMWATAVEDVQRRFGADRKPTNSNIPLLQERLREALPEKDLPVGLIPIWPDPHNENAIDIPTDVDLIAIHGIGGHAVETWTCGDRFWLRDFLTLDFPRARVLTFGFDGSVVFNTSKSSITNIANQLLSGIQQLQRSKAESIERKLIFVCHGIGGVVFKQAMIMVCEGESRYNGLGKSVAGVIFLGTPHKKADIGYWSDLLKSIALLQGHQQNLLSSLEERAIELGSICSGFEESGMPAGLQVFSLFKKHVTEKLRSLVVDKSSAILHLPAETTLPLNADHDNMSRHPTRSSLNYSTIFSCIAELVDNISGKPEHTFFNSSQLRFLSNLRAIDSERILSLIPVYSNKSSKWLLEHPDFQSWTGRQGLRITWLHGPPGSGKTMLMRGVVAHLIEQSESSTDILIQKPLYFFFDDKDSTRNTSSAFVRSVLSQILVDARTSYLIKHLEGRDYIEDAQVDDNLWVCLSTVIERSRGIVFQFVVDAVDEVGRSSVGETTTILDRIKHLITQDLSGRVKMILSHREMPQNEFLEMDVATINVDNDLNWQSVRSFVRRQIRRCGQKSHISANTRDVVENKIMEISRGNFLHARLAWDQFFEGMTSWSRHQMHKSLDQLSAISNGLNSACCKLLSSIPRAHRSKAKASFAILRISKEKLTSRQLAFLATLHTQKTDTRPSLSELQSQSTEFENYLAEACGHLVRRAGDGSVDFNHLSVKDIFTDSMKDLSPEEQQVISPFEVSEADAHAMIHTLCMSIFQLENRQVESWREVLGDVRQSQNELRGSFACVLLSHDQKDRLAELGAARIQSFAKTPCFTYALRHYISHYEAATPSSHADSALVSFMATRQAYYFHSMWLAIRNKDKDYHLERAIPAHMEPEDQSDSSKLLKSTALFRVLARGDCPRIVKGLVAESANVNHAASFDDERVTPLSWAIICGRKDLFCTLLRNEDIQINYSPHGSRSPLHHAVRCIEDVFYAQRLIDHPHINVNVLYASATPLHAALGWENRPGVDALLAHPDMDIGIQDSHSETPYLKAFKHKIWGPFLSKIMTMVPRGTFSMPIPGTSQLLAAGRHGWTDVEEMFLKEFPAQVLTQDPDTKMHVLAHYAFFGHREKLLWIMNRLPTQRVSLRSEVDHYDLLHLCANHNWEDIVHMMQRKYRLPSLSSDHVGRTLLHWAVEYNWDIDKMNLSQYRVADLNKKDRNGLTAAHIAVTNRNMAALETLIASGASCLEKNNAGMSPAHMAADQGYCAALKYFIRIHHADFGITRTGASLLHPISLWVDGAMICHFVTSRSVAININSVDRERRTALHYAAIANNASAVEALVVLGCSINGRDKNGKSPIYEAIRGGGADTALRLLHLGADWRATDAFGQTCLHLALRYNSEILVSRFLRLGMNIGAVDRFGMTPLHRACGAGNVDHARELLHRGAAWDARNMHGRSPLELAVEARAKSTVETVVSWMLTLRRAQIRGSQRRISRYFDSALKLACELELDSTRIGSILKEAGADIDYSKVNVERVYLVGPTAEKRDPLVPRGYGLHNPFDNPFNSGP</sequence>
<dbReference type="Pfam" id="PF24883">
    <property type="entry name" value="NPHP3_N"/>
    <property type="match status" value="1"/>
</dbReference>
<dbReference type="Proteomes" id="UP001243330">
    <property type="component" value="Unassembled WGS sequence"/>
</dbReference>
<feature type="repeat" description="ANK" evidence="8">
    <location>
        <begin position="1655"/>
        <end position="1687"/>
    </location>
</feature>
<feature type="domain" description="Nephrocystin 3-like N-terminal" evidence="9">
    <location>
        <begin position="707"/>
        <end position="878"/>
    </location>
</feature>
<evidence type="ECO:0000259" key="9">
    <source>
        <dbReference type="Pfam" id="PF24883"/>
    </source>
</evidence>
<evidence type="ECO:0000256" key="4">
    <source>
        <dbReference type="ARBA" id="ARBA00022737"/>
    </source>
</evidence>
<dbReference type="SMART" id="SM00248">
    <property type="entry name" value="ANK"/>
    <property type="match status" value="14"/>
</dbReference>
<gene>
    <name evidence="10" type="ORF">CCHR01_05106</name>
</gene>
<dbReference type="InterPro" id="IPR036770">
    <property type="entry name" value="Ankyrin_rpt-contain_sf"/>
</dbReference>
<evidence type="ECO:0000256" key="7">
    <source>
        <dbReference type="ARBA" id="ARBA00023136"/>
    </source>
</evidence>
<feature type="repeat" description="ANK" evidence="8">
    <location>
        <begin position="1553"/>
        <end position="1585"/>
    </location>
</feature>
<dbReference type="Pfam" id="PF12796">
    <property type="entry name" value="Ank_2"/>
    <property type="match status" value="2"/>
</dbReference>
<dbReference type="InterPro" id="IPR027417">
    <property type="entry name" value="P-loop_NTPase"/>
</dbReference>
<dbReference type="GO" id="GO:0005783">
    <property type="term" value="C:endoplasmic reticulum"/>
    <property type="evidence" value="ECO:0007669"/>
    <property type="project" value="UniProtKB-SubCell"/>
</dbReference>
<evidence type="ECO:0000256" key="5">
    <source>
        <dbReference type="ARBA" id="ARBA00022824"/>
    </source>
</evidence>
<dbReference type="InterPro" id="IPR056884">
    <property type="entry name" value="NPHP3-like_N"/>
</dbReference>
<evidence type="ECO:0000313" key="11">
    <source>
        <dbReference type="Proteomes" id="UP001243330"/>
    </source>
</evidence>
<keyword evidence="4" id="KW-0677">Repeat</keyword>
<dbReference type="PROSITE" id="PS50088">
    <property type="entry name" value="ANK_REPEAT"/>
    <property type="match status" value="5"/>
</dbReference>
<dbReference type="PANTHER" id="PTHR48182">
    <property type="entry name" value="PROTEIN SERAC1"/>
    <property type="match status" value="1"/>
</dbReference>
<keyword evidence="11" id="KW-1185">Reference proteome</keyword>
<dbReference type="GO" id="GO:0016020">
    <property type="term" value="C:membrane"/>
    <property type="evidence" value="ECO:0007669"/>
    <property type="project" value="UniProtKB-SubCell"/>
</dbReference>
<evidence type="ECO:0000256" key="2">
    <source>
        <dbReference type="ARBA" id="ARBA00004240"/>
    </source>
</evidence>
<proteinExistence type="predicted"/>
<protein>
    <recommendedName>
        <fullName evidence="9">Nephrocystin 3-like N-terminal domain-containing protein</fullName>
    </recommendedName>
</protein>
<dbReference type="Gene3D" id="3.40.50.1820">
    <property type="entry name" value="alpha/beta hydrolase"/>
    <property type="match status" value="2"/>
</dbReference>
<evidence type="ECO:0000313" key="10">
    <source>
        <dbReference type="EMBL" id="KAK1852292.1"/>
    </source>
</evidence>
<evidence type="ECO:0000256" key="8">
    <source>
        <dbReference type="PROSITE-ProRule" id="PRU00023"/>
    </source>
</evidence>
<dbReference type="PANTHER" id="PTHR48182:SF2">
    <property type="entry name" value="PROTEIN SERAC1"/>
    <property type="match status" value="1"/>
</dbReference>
<dbReference type="InterPro" id="IPR029058">
    <property type="entry name" value="AB_hydrolase_fold"/>
</dbReference>
<keyword evidence="6" id="KW-0496">Mitochondrion</keyword>
<feature type="repeat" description="ANK" evidence="8">
    <location>
        <begin position="1754"/>
        <end position="1786"/>
    </location>
</feature>
<reference evidence="10" key="1">
    <citation type="submission" date="2023-01" db="EMBL/GenBank/DDBJ databases">
        <title>Colletotrichum chrysophilum M932 genome sequence.</title>
        <authorList>
            <person name="Baroncelli R."/>
        </authorList>
    </citation>
    <scope>NUCLEOTIDE SEQUENCE</scope>
    <source>
        <strain evidence="10">M932</strain>
    </source>
</reference>
<dbReference type="SUPFAM" id="SSF48403">
    <property type="entry name" value="Ankyrin repeat"/>
    <property type="match status" value="2"/>
</dbReference>
<keyword evidence="8" id="KW-0040">ANK repeat</keyword>
<organism evidence="10 11">
    <name type="scientific">Colletotrichum chrysophilum</name>
    <dbReference type="NCBI Taxonomy" id="1836956"/>
    <lineage>
        <taxon>Eukaryota</taxon>
        <taxon>Fungi</taxon>
        <taxon>Dikarya</taxon>
        <taxon>Ascomycota</taxon>
        <taxon>Pezizomycotina</taxon>
        <taxon>Sordariomycetes</taxon>
        <taxon>Hypocreomycetidae</taxon>
        <taxon>Glomerellales</taxon>
        <taxon>Glomerellaceae</taxon>
        <taxon>Colletotrichum</taxon>
        <taxon>Colletotrichum gloeosporioides species complex</taxon>
    </lineage>
</organism>
<dbReference type="Pfam" id="PF13857">
    <property type="entry name" value="Ank_5"/>
    <property type="match status" value="1"/>
</dbReference>
<comment type="caution">
    <text evidence="10">The sequence shown here is derived from an EMBL/GenBank/DDBJ whole genome shotgun (WGS) entry which is preliminary data.</text>
</comment>
<dbReference type="SUPFAM" id="SSF52540">
    <property type="entry name" value="P-loop containing nucleoside triphosphate hydrolases"/>
    <property type="match status" value="1"/>
</dbReference>
<keyword evidence="5" id="KW-0256">Endoplasmic reticulum</keyword>
<evidence type="ECO:0000256" key="3">
    <source>
        <dbReference type="ARBA" id="ARBA00004370"/>
    </source>
</evidence>
<comment type="subcellular location">
    <subcellularLocation>
        <location evidence="2">Endoplasmic reticulum</location>
    </subcellularLocation>
    <subcellularLocation>
        <location evidence="3">Membrane</location>
    </subcellularLocation>
    <subcellularLocation>
        <location evidence="1">Mitochondrion</location>
    </subcellularLocation>
</comment>
<dbReference type="PROSITE" id="PS50297">
    <property type="entry name" value="ANK_REP_REGION"/>
    <property type="match status" value="3"/>
</dbReference>
<dbReference type="InterPro" id="IPR002110">
    <property type="entry name" value="Ankyrin_rpt"/>
</dbReference>
<feature type="repeat" description="ANK" evidence="8">
    <location>
        <begin position="1721"/>
        <end position="1753"/>
    </location>
</feature>
<dbReference type="Gene3D" id="1.25.40.20">
    <property type="entry name" value="Ankyrin repeat-containing domain"/>
    <property type="match status" value="4"/>
</dbReference>